<proteinExistence type="predicted"/>
<organism evidence="1 2">
    <name type="scientific">Geodia barretti</name>
    <name type="common">Barrett's horny sponge</name>
    <dbReference type="NCBI Taxonomy" id="519541"/>
    <lineage>
        <taxon>Eukaryota</taxon>
        <taxon>Metazoa</taxon>
        <taxon>Porifera</taxon>
        <taxon>Demospongiae</taxon>
        <taxon>Heteroscleromorpha</taxon>
        <taxon>Tetractinellida</taxon>
        <taxon>Astrophorina</taxon>
        <taxon>Geodiidae</taxon>
        <taxon>Geodia</taxon>
    </lineage>
</organism>
<sequence>MHLSIADMCSCHWPIIMVYLLPTHAVMEWVELEPSSVFILSWRDSRQRVWWTSFRLSSMLASTEQDLSKMLSSMLMATRFWLTLYTVMTTMLTSRNLCRSCVQ</sequence>
<protein>
    <submittedName>
        <fullName evidence="1">Uncharacterized protein</fullName>
    </submittedName>
</protein>
<dbReference type="EMBL" id="CASHTH010002913">
    <property type="protein sequence ID" value="CAI8037186.1"/>
    <property type="molecule type" value="Genomic_DNA"/>
</dbReference>
<name>A0AA35SY49_GEOBA</name>
<comment type="caution">
    <text evidence="1">The sequence shown here is derived from an EMBL/GenBank/DDBJ whole genome shotgun (WGS) entry which is preliminary data.</text>
</comment>
<keyword evidence="2" id="KW-1185">Reference proteome</keyword>
<gene>
    <name evidence="1" type="ORF">GBAR_LOCUS20800</name>
</gene>
<evidence type="ECO:0000313" key="1">
    <source>
        <dbReference type="EMBL" id="CAI8037186.1"/>
    </source>
</evidence>
<evidence type="ECO:0000313" key="2">
    <source>
        <dbReference type="Proteomes" id="UP001174909"/>
    </source>
</evidence>
<reference evidence="1" key="1">
    <citation type="submission" date="2023-03" db="EMBL/GenBank/DDBJ databases">
        <authorList>
            <person name="Steffen K."/>
            <person name="Cardenas P."/>
        </authorList>
    </citation>
    <scope>NUCLEOTIDE SEQUENCE</scope>
</reference>
<dbReference type="Proteomes" id="UP001174909">
    <property type="component" value="Unassembled WGS sequence"/>
</dbReference>
<dbReference type="AlphaFoldDB" id="A0AA35SY49"/>
<accession>A0AA35SY49</accession>